<evidence type="ECO:0000313" key="11">
    <source>
        <dbReference type="EMBL" id="CDZ98857.1"/>
    </source>
</evidence>
<dbReference type="InterPro" id="IPR010107">
    <property type="entry name" value="Glutamate_decarboxylase"/>
</dbReference>
<feature type="region of interest" description="Disordered" evidence="10">
    <location>
        <begin position="1"/>
        <end position="24"/>
    </location>
</feature>
<dbReference type="EC" id="4.1.1.15" evidence="3 9"/>
<keyword evidence="4 7" id="KW-0663">Pyridoxal phosphate</keyword>
<evidence type="ECO:0000256" key="1">
    <source>
        <dbReference type="ARBA" id="ARBA00001933"/>
    </source>
</evidence>
<comment type="cofactor">
    <cofactor evidence="1 7 8">
        <name>pyridoxal 5'-phosphate</name>
        <dbReference type="ChEBI" id="CHEBI:597326"/>
    </cofactor>
</comment>
<dbReference type="Gene3D" id="3.90.1150.160">
    <property type="match status" value="1"/>
</dbReference>
<evidence type="ECO:0000256" key="7">
    <source>
        <dbReference type="PIRSR" id="PIRSR602129-50"/>
    </source>
</evidence>
<accession>A0A0F7SPA8</accession>
<evidence type="ECO:0000256" key="10">
    <source>
        <dbReference type="SAM" id="MobiDB-lite"/>
    </source>
</evidence>
<dbReference type="FunFam" id="3.40.640.10:FF:000017">
    <property type="entry name" value="Glutamate decarboxylase"/>
    <property type="match status" value="1"/>
</dbReference>
<keyword evidence="5 8" id="KW-0456">Lyase</keyword>
<evidence type="ECO:0000256" key="2">
    <source>
        <dbReference type="ARBA" id="ARBA00009533"/>
    </source>
</evidence>
<dbReference type="PANTHER" id="PTHR43321">
    <property type="entry name" value="GLUTAMATE DECARBOXYLASE"/>
    <property type="match status" value="1"/>
</dbReference>
<evidence type="ECO:0000256" key="3">
    <source>
        <dbReference type="ARBA" id="ARBA00012421"/>
    </source>
</evidence>
<dbReference type="FunFam" id="4.10.280.50:FF:000001">
    <property type="entry name" value="Glutamate decarboxylase"/>
    <property type="match status" value="1"/>
</dbReference>
<dbReference type="InterPro" id="IPR015424">
    <property type="entry name" value="PyrdxlP-dep_Trfase"/>
</dbReference>
<reference evidence="11" key="1">
    <citation type="submission" date="2014-08" db="EMBL/GenBank/DDBJ databases">
        <authorList>
            <person name="Sharma Rahul"/>
            <person name="Thines Marco"/>
        </authorList>
    </citation>
    <scope>NUCLEOTIDE SEQUENCE</scope>
</reference>
<name>A0A0F7SPA8_PHARH</name>
<evidence type="ECO:0000256" key="4">
    <source>
        <dbReference type="ARBA" id="ARBA00022898"/>
    </source>
</evidence>
<sequence>MGLLGQVRSDESVNHKQEKKEPKYDEQLIYGSKFTSVDIPQWEMPEESMPADTAYSLIRDELELDGTPSLNLASFVSTSMEDQAMRLMTEQLGKNMIDYQEYPSTVELHNRCVNMIARMFNAPVDANSPDSVGVSTVGSSEAIILAVLAMKRKWKVARKAAGKSTENPNLVMSSAVQVCWEKATRYLEIEEKFVNVTKTRYVIDPKEAVSLVDENTIGVVAILGTTYTGEYEDVAELARLLDEKEKETGLDVKIHVDAASGGFVAPFVKPDLVWDFRIPRVVSINVSGHKYGLVVAGVGWAIWRSHEYLPEDLVFHVAYLGADQASFTLNFSKSAVQILAQYYILIRNGKEGFRAIMNSTTVIADWFADKLVESGRFDLLTPGHGDSLPVVAFKLKDGYHYDEFAIADALRSRNWIVPAYVMAPGADKMKLLRVVCRSDFSKARAERLIRDINATCEHLDTLDKKTIDQNMDKRSADQKQAHTDRSAVHGKGDKEDSLMGKHGKTHAVC</sequence>
<dbReference type="GO" id="GO:0004351">
    <property type="term" value="F:glutamate decarboxylase activity"/>
    <property type="evidence" value="ECO:0007669"/>
    <property type="project" value="UniProtKB-EC"/>
</dbReference>
<evidence type="ECO:0000256" key="6">
    <source>
        <dbReference type="ARBA" id="ARBA00048868"/>
    </source>
</evidence>
<dbReference type="SUPFAM" id="SSF53383">
    <property type="entry name" value="PLP-dependent transferases"/>
    <property type="match status" value="1"/>
</dbReference>
<evidence type="ECO:0000256" key="9">
    <source>
        <dbReference type="RuleBase" id="RU361171"/>
    </source>
</evidence>
<comment type="catalytic activity">
    <reaction evidence="6 9">
        <text>L-glutamate + H(+) = 4-aminobutanoate + CO2</text>
        <dbReference type="Rhea" id="RHEA:17785"/>
        <dbReference type="ChEBI" id="CHEBI:15378"/>
        <dbReference type="ChEBI" id="CHEBI:16526"/>
        <dbReference type="ChEBI" id="CHEBI:29985"/>
        <dbReference type="ChEBI" id="CHEBI:59888"/>
        <dbReference type="EC" id="4.1.1.15"/>
    </reaction>
</comment>
<dbReference type="InterPro" id="IPR015421">
    <property type="entry name" value="PyrdxlP-dep_Trfase_major"/>
</dbReference>
<proteinExistence type="inferred from homology"/>
<dbReference type="EMBL" id="LN483345">
    <property type="protein sequence ID" value="CDZ98857.1"/>
    <property type="molecule type" value="Genomic_DNA"/>
</dbReference>
<dbReference type="AlphaFoldDB" id="A0A0F7SPA8"/>
<keyword evidence="9" id="KW-0210">Decarboxylase</keyword>
<feature type="compositionally biased region" description="Basic and acidic residues" evidence="10">
    <location>
        <begin position="469"/>
        <end position="499"/>
    </location>
</feature>
<feature type="compositionally biased region" description="Basic and acidic residues" evidence="10">
    <location>
        <begin position="8"/>
        <end position="24"/>
    </location>
</feature>
<evidence type="ECO:0000256" key="8">
    <source>
        <dbReference type="RuleBase" id="RU000382"/>
    </source>
</evidence>
<dbReference type="NCBIfam" id="TIGR01788">
    <property type="entry name" value="Glu-decarb-GAD"/>
    <property type="match status" value="1"/>
</dbReference>
<dbReference type="Gene3D" id="3.40.640.10">
    <property type="entry name" value="Type I PLP-dependent aspartate aminotransferase-like (Major domain)"/>
    <property type="match status" value="1"/>
</dbReference>
<evidence type="ECO:0000256" key="5">
    <source>
        <dbReference type="ARBA" id="ARBA00023239"/>
    </source>
</evidence>
<comment type="similarity">
    <text evidence="2 8">Belongs to the group II decarboxylase family.</text>
</comment>
<dbReference type="PANTHER" id="PTHR43321:SF6">
    <property type="entry name" value="GLUTAMATE DECARBOXYLASE"/>
    <property type="match status" value="1"/>
</dbReference>
<dbReference type="GO" id="GO:0006538">
    <property type="term" value="P:L-glutamate catabolic process"/>
    <property type="evidence" value="ECO:0007669"/>
    <property type="project" value="TreeGrafter"/>
</dbReference>
<dbReference type="GO" id="GO:0030170">
    <property type="term" value="F:pyridoxal phosphate binding"/>
    <property type="evidence" value="ECO:0007669"/>
    <property type="project" value="InterPro"/>
</dbReference>
<dbReference type="Pfam" id="PF00282">
    <property type="entry name" value="Pyridoxal_deC"/>
    <property type="match status" value="1"/>
</dbReference>
<feature type="modified residue" description="N6-(pyridoxal phosphate)lysine" evidence="7">
    <location>
        <position position="290"/>
    </location>
</feature>
<protein>
    <recommendedName>
        <fullName evidence="3 9">Glutamate decarboxylase</fullName>
        <ecNumber evidence="3 9">4.1.1.15</ecNumber>
    </recommendedName>
</protein>
<feature type="region of interest" description="Disordered" evidence="10">
    <location>
        <begin position="469"/>
        <end position="509"/>
    </location>
</feature>
<dbReference type="InterPro" id="IPR002129">
    <property type="entry name" value="PyrdxlP-dep_de-COase"/>
</dbReference>
<organism evidence="11">
    <name type="scientific">Phaffia rhodozyma</name>
    <name type="common">Yeast</name>
    <name type="synonym">Xanthophyllomyces dendrorhous</name>
    <dbReference type="NCBI Taxonomy" id="264483"/>
    <lineage>
        <taxon>Eukaryota</taxon>
        <taxon>Fungi</taxon>
        <taxon>Dikarya</taxon>
        <taxon>Basidiomycota</taxon>
        <taxon>Agaricomycotina</taxon>
        <taxon>Tremellomycetes</taxon>
        <taxon>Cystofilobasidiales</taxon>
        <taxon>Mrakiaceae</taxon>
        <taxon>Phaffia</taxon>
    </lineage>
</organism>
<dbReference type="Gene3D" id="4.10.280.50">
    <property type="match status" value="1"/>
</dbReference>
<dbReference type="GO" id="GO:0005829">
    <property type="term" value="C:cytosol"/>
    <property type="evidence" value="ECO:0007669"/>
    <property type="project" value="TreeGrafter"/>
</dbReference>